<keyword evidence="2 5" id="KW-0489">Methyltransferase</keyword>
<dbReference type="EMBL" id="BAAAZG010000002">
    <property type="protein sequence ID" value="GAA4061388.1"/>
    <property type="molecule type" value="Genomic_DNA"/>
</dbReference>
<keyword evidence="3" id="KW-0808">Transferase</keyword>
<dbReference type="GO" id="GO:0008168">
    <property type="term" value="F:methyltransferase activity"/>
    <property type="evidence" value="ECO:0007669"/>
    <property type="project" value="UniProtKB-KW"/>
</dbReference>
<protein>
    <submittedName>
        <fullName evidence="5">Methyltransferase domain-containing protein</fullName>
    </submittedName>
</protein>
<dbReference type="Proteomes" id="UP001500683">
    <property type="component" value="Unassembled WGS sequence"/>
</dbReference>
<dbReference type="InterPro" id="IPR013216">
    <property type="entry name" value="Methyltransf_11"/>
</dbReference>
<dbReference type="InterPro" id="IPR029063">
    <property type="entry name" value="SAM-dependent_MTases_sf"/>
</dbReference>
<comment type="caution">
    <text evidence="5">The sequence shown here is derived from an EMBL/GenBank/DDBJ whole genome shotgun (WGS) entry which is preliminary data.</text>
</comment>
<dbReference type="Gene3D" id="3.40.50.150">
    <property type="entry name" value="Vaccinia Virus protein VP39"/>
    <property type="match status" value="1"/>
</dbReference>
<organism evidence="5 6">
    <name type="scientific">Actinomadura miaoliensis</name>
    <dbReference type="NCBI Taxonomy" id="430685"/>
    <lineage>
        <taxon>Bacteria</taxon>
        <taxon>Bacillati</taxon>
        <taxon>Actinomycetota</taxon>
        <taxon>Actinomycetes</taxon>
        <taxon>Streptosporangiales</taxon>
        <taxon>Thermomonosporaceae</taxon>
        <taxon>Actinomadura</taxon>
    </lineage>
</organism>
<evidence type="ECO:0000313" key="6">
    <source>
        <dbReference type="Proteomes" id="UP001500683"/>
    </source>
</evidence>
<keyword evidence="6" id="KW-1185">Reference proteome</keyword>
<evidence type="ECO:0000256" key="2">
    <source>
        <dbReference type="ARBA" id="ARBA00022603"/>
    </source>
</evidence>
<dbReference type="Pfam" id="PF08241">
    <property type="entry name" value="Methyltransf_11"/>
    <property type="match status" value="1"/>
</dbReference>
<feature type="domain" description="Methyltransferase type 11" evidence="4">
    <location>
        <begin position="42"/>
        <end position="132"/>
    </location>
</feature>
<evidence type="ECO:0000259" key="4">
    <source>
        <dbReference type="Pfam" id="PF08241"/>
    </source>
</evidence>
<accession>A0ABP7V7U4</accession>
<dbReference type="CDD" id="cd02440">
    <property type="entry name" value="AdoMet_MTases"/>
    <property type="match status" value="1"/>
</dbReference>
<evidence type="ECO:0000256" key="3">
    <source>
        <dbReference type="ARBA" id="ARBA00022679"/>
    </source>
</evidence>
<dbReference type="SUPFAM" id="SSF53335">
    <property type="entry name" value="S-adenosyl-L-methionine-dependent methyltransferases"/>
    <property type="match status" value="1"/>
</dbReference>
<proteinExistence type="inferred from homology"/>
<gene>
    <name evidence="5" type="ORF">GCM10022214_12970</name>
</gene>
<reference evidence="6" key="1">
    <citation type="journal article" date="2019" name="Int. J. Syst. Evol. Microbiol.">
        <title>The Global Catalogue of Microorganisms (GCM) 10K type strain sequencing project: providing services to taxonomists for standard genome sequencing and annotation.</title>
        <authorList>
            <consortium name="The Broad Institute Genomics Platform"/>
            <consortium name="The Broad Institute Genome Sequencing Center for Infectious Disease"/>
            <person name="Wu L."/>
            <person name="Ma J."/>
        </authorList>
    </citation>
    <scope>NUCLEOTIDE SEQUENCE [LARGE SCALE GENOMIC DNA]</scope>
    <source>
        <strain evidence="6">JCM 16702</strain>
    </source>
</reference>
<evidence type="ECO:0000313" key="5">
    <source>
        <dbReference type="EMBL" id="GAA4061388.1"/>
    </source>
</evidence>
<name>A0ABP7V7U4_9ACTN</name>
<comment type="similarity">
    <text evidence="1">Belongs to the methyltransferase superfamily.</text>
</comment>
<dbReference type="GO" id="GO:0032259">
    <property type="term" value="P:methylation"/>
    <property type="evidence" value="ECO:0007669"/>
    <property type="project" value="UniProtKB-KW"/>
</dbReference>
<dbReference type="InterPro" id="IPR051052">
    <property type="entry name" value="Diverse_substrate_MTase"/>
</dbReference>
<dbReference type="PANTHER" id="PTHR44942:SF4">
    <property type="entry name" value="METHYLTRANSFERASE TYPE 11 DOMAIN-CONTAINING PROTEIN"/>
    <property type="match status" value="1"/>
</dbReference>
<dbReference type="PANTHER" id="PTHR44942">
    <property type="entry name" value="METHYLTRANSF_11 DOMAIN-CONTAINING PROTEIN"/>
    <property type="match status" value="1"/>
</dbReference>
<evidence type="ECO:0000256" key="1">
    <source>
        <dbReference type="ARBA" id="ARBA00008361"/>
    </source>
</evidence>
<sequence length="255" mass="26814">MPGMSIDALIARLDAFDADPAAVRLRIRSYELLGDPGGLVADVGCGAGRAVAELADRGVHAVGVDVSEQMIELARRRWPGADFRIGGAGELPFGDGALAGYRADKVLHELADPARALAEARRVLAPGGRVVLVAQDWDTFVLDSSAPELTRRIVHARADQIPSPRVARAHRSLLLDAGFVDVAVEVHTGVFTGRTAEPMLGALAAAAEAACASGAVTRAEADGWLAEQRDRVRSDRFLLAVPMFVAAATRPPATT</sequence>